<dbReference type="Pfam" id="PF16448">
    <property type="entry name" value="LapD_MoxY_N"/>
    <property type="match status" value="1"/>
</dbReference>
<dbReference type="OrthoDB" id="5894408at2"/>
<dbReference type="GO" id="GO:0071111">
    <property type="term" value="F:cyclic-guanylate-specific phosphodiesterase activity"/>
    <property type="evidence" value="ECO:0007669"/>
    <property type="project" value="InterPro"/>
</dbReference>
<feature type="domain" description="EAL" evidence="2">
    <location>
        <begin position="411"/>
        <end position="661"/>
    </location>
</feature>
<dbReference type="CDD" id="cd01948">
    <property type="entry name" value="EAL"/>
    <property type="match status" value="1"/>
</dbReference>
<dbReference type="PROSITE" id="PS50883">
    <property type="entry name" value="EAL"/>
    <property type="match status" value="1"/>
</dbReference>
<dbReference type="InterPro" id="IPR032244">
    <property type="entry name" value="LapD_MoxY_N"/>
</dbReference>
<dbReference type="InterPro" id="IPR042461">
    <property type="entry name" value="LapD_MoxY_peri_C"/>
</dbReference>
<dbReference type="HOGENOM" id="CLU_000445_109_1_4"/>
<feature type="transmembrane region" description="Helical" evidence="1">
    <location>
        <begin position="153"/>
        <end position="175"/>
    </location>
</feature>
<accession>C3X7E1</accession>
<evidence type="ECO:0000259" key="3">
    <source>
        <dbReference type="PROSITE" id="PS50885"/>
    </source>
</evidence>
<dbReference type="Gene3D" id="3.20.20.450">
    <property type="entry name" value="EAL domain"/>
    <property type="match status" value="1"/>
</dbReference>
<evidence type="ECO:0000259" key="4">
    <source>
        <dbReference type="PROSITE" id="PS50887"/>
    </source>
</evidence>
<feature type="domain" description="HAMP" evidence="3">
    <location>
        <begin position="172"/>
        <end position="224"/>
    </location>
</feature>
<evidence type="ECO:0000259" key="2">
    <source>
        <dbReference type="PROSITE" id="PS50883"/>
    </source>
</evidence>
<dbReference type="EMBL" id="GG658170">
    <property type="protein sequence ID" value="EEO29117.1"/>
    <property type="molecule type" value="Genomic_DNA"/>
</dbReference>
<dbReference type="Gene3D" id="6.10.340.10">
    <property type="match status" value="1"/>
</dbReference>
<dbReference type="STRING" id="847.BRW83_2136"/>
<keyword evidence="6" id="KW-1185">Reference proteome</keyword>
<dbReference type="SUPFAM" id="SSF141868">
    <property type="entry name" value="EAL domain-like"/>
    <property type="match status" value="1"/>
</dbReference>
<dbReference type="GeneID" id="77135962"/>
<dbReference type="eggNOG" id="COG5001">
    <property type="taxonomic scope" value="Bacteria"/>
</dbReference>
<dbReference type="RefSeq" id="WP_005879422.1">
    <property type="nucleotide sequence ID" value="NZ_CP019430.1"/>
</dbReference>
<dbReference type="SMART" id="SM00052">
    <property type="entry name" value="EAL"/>
    <property type="match status" value="1"/>
</dbReference>
<evidence type="ECO:0000256" key="1">
    <source>
        <dbReference type="SAM" id="Phobius"/>
    </source>
</evidence>
<keyword evidence="1" id="KW-1133">Transmembrane helix</keyword>
<sequence length="661" mass="73814">MTLRRQLTLIIATLFVLLFIGTFSINVHNTRAYLNDQLNSISQDMATSLGLTLSPYMADDDMVVVESHVNALYDSGYYREIVITDIDGKPLIERISTRPVEKVPAWFVRMFPLDTPQGESLIMSGWNQAGAVRVSAHPEFAYIRLWSTCVQSFYLFLIGFAILFGLVLVVLHYILRPLKAVQKQAEAISNKEYLIQTQMPWTLELRDVVSAMNMMSGKIRDIFSEQEASLERIRNAAYTDSTTGLANRTYFNMRLRHMIESGTDFEHGVLMFIEISHLIELNKQSGHLAGDTLLKGVSQLIKDRISTFPANEILLSRLSGATFAVAISGIPEKQAEEFANSLASDLSGLHEKGLTPFTDVGHIGLAFHTSQNLPELLSEADMALRAAQIKGPNAVHYHRNNIAGDFDSLTATQWISLLNKVIDEKRFTLLLQSVMMAEDPAVIRQQEVLLRIANDENKLIPASIFIPMIHHHGLTRALDKMIVTAVLEQLAKQENLAGNVSVNLMPASIQDPEFVTWLSSTLLSRPKLANRLLFELDDYGISQNLYAALNLQQAIASTGAGIGIDHFGRNITALSSLGALKPAYLKIDGSFIRNIDTNRDNQQFVELLVTMAHAQDILVIAESIENDNEMEMVRKLRVDGLQGYALHRPEVWISNIPESLK</sequence>
<reference evidence="5 6" key="1">
    <citation type="submission" date="2009-02" db="EMBL/GenBank/DDBJ databases">
        <title>The Genome Sequence of Oxalobacter formigenes OXCC13.</title>
        <authorList>
            <consortium name="The Broad Institute Genome Sequencing Platform"/>
            <person name="Ward D."/>
            <person name="Young S.K."/>
            <person name="Kodira C.D."/>
            <person name="Zeng Q."/>
            <person name="Koehrsen M."/>
            <person name="Alvarado L."/>
            <person name="Berlin A."/>
            <person name="Borenstein D."/>
            <person name="Chen Z."/>
            <person name="Engels R."/>
            <person name="Freedman E."/>
            <person name="Gellesch M."/>
            <person name="Goldberg J."/>
            <person name="Griggs A."/>
            <person name="Gujja S."/>
            <person name="Heiman D."/>
            <person name="Hepburn T."/>
            <person name="Howarth C."/>
            <person name="Jen D."/>
            <person name="Larson L."/>
            <person name="Lewis B."/>
            <person name="Mehta T."/>
            <person name="Park D."/>
            <person name="Pearson M."/>
            <person name="Roberts A."/>
            <person name="Saif S."/>
            <person name="Shea T."/>
            <person name="Shenoy N."/>
            <person name="Sisk P."/>
            <person name="Stolte C."/>
            <person name="Sykes S."/>
            <person name="Walk T."/>
            <person name="White J."/>
            <person name="Yandava C."/>
            <person name="Allison M.J."/>
            <person name="Lander E."/>
            <person name="Nusbaum C."/>
            <person name="Galagan J."/>
            <person name="Birren B."/>
        </authorList>
    </citation>
    <scope>NUCLEOTIDE SEQUENCE [LARGE SCALE GENOMIC DNA]</scope>
    <source>
        <strain evidence="5 6">OXCC13</strain>
    </source>
</reference>
<dbReference type="PROSITE" id="PS50885">
    <property type="entry name" value="HAMP"/>
    <property type="match status" value="1"/>
</dbReference>
<dbReference type="InterPro" id="IPR043128">
    <property type="entry name" value="Rev_trsase/Diguanyl_cyclase"/>
</dbReference>
<feature type="domain" description="GGDEF" evidence="4">
    <location>
        <begin position="266"/>
        <end position="400"/>
    </location>
</feature>
<dbReference type="AlphaFoldDB" id="C3X7E1"/>
<dbReference type="InterPro" id="IPR001633">
    <property type="entry name" value="EAL_dom"/>
</dbReference>
<dbReference type="Pfam" id="PF00563">
    <property type="entry name" value="EAL"/>
    <property type="match status" value="1"/>
</dbReference>
<organism evidence="5 6">
    <name type="scientific">Oxalobacter formigenes OXCC13</name>
    <dbReference type="NCBI Taxonomy" id="556269"/>
    <lineage>
        <taxon>Bacteria</taxon>
        <taxon>Pseudomonadati</taxon>
        <taxon>Pseudomonadota</taxon>
        <taxon>Betaproteobacteria</taxon>
        <taxon>Burkholderiales</taxon>
        <taxon>Oxalobacteraceae</taxon>
        <taxon>Oxalobacter</taxon>
    </lineage>
</organism>
<dbReference type="InterPro" id="IPR050706">
    <property type="entry name" value="Cyclic-di-GMP_PDE-like"/>
</dbReference>
<dbReference type="InterPro" id="IPR000160">
    <property type="entry name" value="GGDEF_dom"/>
</dbReference>
<dbReference type="PROSITE" id="PS50887">
    <property type="entry name" value="GGDEF"/>
    <property type="match status" value="1"/>
</dbReference>
<dbReference type="Proteomes" id="UP000005089">
    <property type="component" value="Unassembled WGS sequence"/>
</dbReference>
<keyword evidence="1" id="KW-0812">Transmembrane</keyword>
<proteinExistence type="predicted"/>
<dbReference type="GO" id="GO:0007165">
    <property type="term" value="P:signal transduction"/>
    <property type="evidence" value="ECO:0007669"/>
    <property type="project" value="InterPro"/>
</dbReference>
<dbReference type="Gene3D" id="3.30.70.270">
    <property type="match status" value="1"/>
</dbReference>
<dbReference type="Gene3D" id="3.30.110.200">
    <property type="match status" value="1"/>
</dbReference>
<dbReference type="NCBIfam" id="TIGR00254">
    <property type="entry name" value="GGDEF"/>
    <property type="match status" value="1"/>
</dbReference>
<dbReference type="GO" id="GO:0016020">
    <property type="term" value="C:membrane"/>
    <property type="evidence" value="ECO:0007669"/>
    <property type="project" value="InterPro"/>
</dbReference>
<dbReference type="SUPFAM" id="SSF55073">
    <property type="entry name" value="Nucleotide cyclase"/>
    <property type="match status" value="1"/>
</dbReference>
<dbReference type="PANTHER" id="PTHR33121">
    <property type="entry name" value="CYCLIC DI-GMP PHOSPHODIESTERASE PDEF"/>
    <property type="match status" value="1"/>
</dbReference>
<evidence type="ECO:0000313" key="5">
    <source>
        <dbReference type="EMBL" id="EEO29117.1"/>
    </source>
</evidence>
<dbReference type="InterPro" id="IPR035919">
    <property type="entry name" value="EAL_sf"/>
</dbReference>
<dbReference type="Gene3D" id="6.20.270.20">
    <property type="entry name" value="LapD/MoxY periplasmic domain"/>
    <property type="match status" value="1"/>
</dbReference>
<dbReference type="SMART" id="SM00267">
    <property type="entry name" value="GGDEF"/>
    <property type="match status" value="1"/>
</dbReference>
<name>C3X7E1_OXAFO</name>
<dbReference type="Pfam" id="PF00990">
    <property type="entry name" value="GGDEF"/>
    <property type="match status" value="1"/>
</dbReference>
<protein>
    <submittedName>
        <fullName evidence="5">Diguanylate cyclase (GGDEF) domain protein</fullName>
    </submittedName>
</protein>
<dbReference type="InterPro" id="IPR003660">
    <property type="entry name" value="HAMP_dom"/>
</dbReference>
<dbReference type="CDD" id="cd01949">
    <property type="entry name" value="GGDEF"/>
    <property type="match status" value="1"/>
</dbReference>
<dbReference type="PANTHER" id="PTHR33121:SF79">
    <property type="entry name" value="CYCLIC DI-GMP PHOSPHODIESTERASE PDED-RELATED"/>
    <property type="match status" value="1"/>
</dbReference>
<evidence type="ECO:0000313" key="6">
    <source>
        <dbReference type="Proteomes" id="UP000005089"/>
    </source>
</evidence>
<keyword evidence="1" id="KW-0472">Membrane</keyword>
<dbReference type="InterPro" id="IPR029787">
    <property type="entry name" value="Nucleotide_cyclase"/>
</dbReference>
<gene>
    <name evidence="5" type="ORF">OFBG_00145</name>
</gene>